<dbReference type="PANTHER" id="PTHR30069">
    <property type="entry name" value="TONB-DEPENDENT OUTER MEMBRANE RECEPTOR"/>
    <property type="match status" value="1"/>
</dbReference>
<organism evidence="9 10">
    <name type="scientific">Paludibaculum fermentans</name>
    <dbReference type="NCBI Taxonomy" id="1473598"/>
    <lineage>
        <taxon>Bacteria</taxon>
        <taxon>Pseudomonadati</taxon>
        <taxon>Acidobacteriota</taxon>
        <taxon>Terriglobia</taxon>
        <taxon>Bryobacterales</taxon>
        <taxon>Bryobacteraceae</taxon>
        <taxon>Paludibaculum</taxon>
    </lineage>
</organism>
<dbReference type="SUPFAM" id="SSF56935">
    <property type="entry name" value="Porins"/>
    <property type="match status" value="1"/>
</dbReference>
<dbReference type="EMBL" id="CP063849">
    <property type="protein sequence ID" value="QOY90149.1"/>
    <property type="molecule type" value="Genomic_DNA"/>
</dbReference>
<evidence type="ECO:0000256" key="7">
    <source>
        <dbReference type="ARBA" id="ARBA00023237"/>
    </source>
</evidence>
<dbReference type="InterPro" id="IPR036942">
    <property type="entry name" value="Beta-barrel_TonB_sf"/>
</dbReference>
<dbReference type="InterPro" id="IPR039426">
    <property type="entry name" value="TonB-dep_rcpt-like"/>
</dbReference>
<keyword evidence="7" id="KW-0998">Cell outer membrane</keyword>
<dbReference type="Pfam" id="PF13620">
    <property type="entry name" value="CarboxypepD_reg"/>
    <property type="match status" value="1"/>
</dbReference>
<dbReference type="AlphaFoldDB" id="A0A7S7NVW4"/>
<dbReference type="RefSeq" id="WP_194451814.1">
    <property type="nucleotide sequence ID" value="NZ_CP063849.1"/>
</dbReference>
<keyword evidence="2" id="KW-0813">Transport</keyword>
<evidence type="ECO:0000259" key="8">
    <source>
        <dbReference type="Pfam" id="PF25183"/>
    </source>
</evidence>
<evidence type="ECO:0000256" key="2">
    <source>
        <dbReference type="ARBA" id="ARBA00022448"/>
    </source>
</evidence>
<dbReference type="InterPro" id="IPR057601">
    <property type="entry name" value="Oar-like_b-barrel"/>
</dbReference>
<keyword evidence="5" id="KW-0732">Signal</keyword>
<evidence type="ECO:0000256" key="6">
    <source>
        <dbReference type="ARBA" id="ARBA00023136"/>
    </source>
</evidence>
<comment type="subcellular location">
    <subcellularLocation>
        <location evidence="1">Cell outer membrane</location>
        <topology evidence="1">Multi-pass membrane protein</topology>
    </subcellularLocation>
</comment>
<accession>A0A7S7NVW4</accession>
<evidence type="ECO:0000313" key="9">
    <source>
        <dbReference type="EMBL" id="QOY90149.1"/>
    </source>
</evidence>
<dbReference type="KEGG" id="pfer:IRI77_09405"/>
<dbReference type="GO" id="GO:0009279">
    <property type="term" value="C:cell outer membrane"/>
    <property type="evidence" value="ECO:0007669"/>
    <property type="project" value="UniProtKB-SubCell"/>
</dbReference>
<dbReference type="PANTHER" id="PTHR30069:SF29">
    <property type="entry name" value="HEMOGLOBIN AND HEMOGLOBIN-HAPTOGLOBIN-BINDING PROTEIN 1-RELATED"/>
    <property type="match status" value="1"/>
</dbReference>
<dbReference type="Gene3D" id="2.40.170.20">
    <property type="entry name" value="TonB-dependent receptor, beta-barrel domain"/>
    <property type="match status" value="1"/>
</dbReference>
<keyword evidence="4" id="KW-0812">Transmembrane</keyword>
<dbReference type="InterPro" id="IPR008969">
    <property type="entry name" value="CarboxyPept-like_regulatory"/>
</dbReference>
<dbReference type="Proteomes" id="UP000593892">
    <property type="component" value="Chromosome"/>
</dbReference>
<evidence type="ECO:0000256" key="5">
    <source>
        <dbReference type="ARBA" id="ARBA00022729"/>
    </source>
</evidence>
<keyword evidence="3" id="KW-1134">Transmembrane beta strand</keyword>
<evidence type="ECO:0000256" key="4">
    <source>
        <dbReference type="ARBA" id="ARBA00022692"/>
    </source>
</evidence>
<feature type="domain" description="TonB-dependent transporter Oar-like beta-barrel" evidence="8">
    <location>
        <begin position="256"/>
        <end position="1094"/>
    </location>
</feature>
<keyword evidence="10" id="KW-1185">Reference proteome</keyword>
<dbReference type="Pfam" id="PF25183">
    <property type="entry name" value="OMP_b-brl_4"/>
    <property type="match status" value="1"/>
</dbReference>
<dbReference type="Gene3D" id="2.60.40.1120">
    <property type="entry name" value="Carboxypeptidase-like, regulatory domain"/>
    <property type="match status" value="1"/>
</dbReference>
<proteinExistence type="predicted"/>
<protein>
    <submittedName>
        <fullName evidence="9">TonB-dependent receptor</fullName>
    </submittedName>
</protein>
<evidence type="ECO:0000313" key="10">
    <source>
        <dbReference type="Proteomes" id="UP000593892"/>
    </source>
</evidence>
<dbReference type="GO" id="GO:0044718">
    <property type="term" value="P:siderophore transmembrane transport"/>
    <property type="evidence" value="ECO:0007669"/>
    <property type="project" value="TreeGrafter"/>
</dbReference>
<dbReference type="GO" id="GO:0015344">
    <property type="term" value="F:siderophore uptake transmembrane transporter activity"/>
    <property type="evidence" value="ECO:0007669"/>
    <property type="project" value="TreeGrafter"/>
</dbReference>
<evidence type="ECO:0000256" key="3">
    <source>
        <dbReference type="ARBA" id="ARBA00022452"/>
    </source>
</evidence>
<dbReference type="SUPFAM" id="SSF49464">
    <property type="entry name" value="Carboxypeptidase regulatory domain-like"/>
    <property type="match status" value="1"/>
</dbReference>
<evidence type="ECO:0000256" key="1">
    <source>
        <dbReference type="ARBA" id="ARBA00004571"/>
    </source>
</evidence>
<keyword evidence="6" id="KW-0472">Membrane</keyword>
<sequence>MQHLPKLLLKRTQLFLLVTLLSVLATAQVITSSLNGFVTDASGAAVPGAQVTIRETQTGFTRTQETNTQGQYTFTGIPAGIYDISVERSGFQVSTRSAQQLTQQLDLRADFQLQIGNSQQSIAVAATTPLLQTENASLAVTVASKQLVELPALGRSYISTLILSPGVSPILGGNIGSVVFGQSQTGGAVFKPISANISGGPPEFTGFVEDGFDVRDPIYGGALYQPSVEALQSYRIVRGYDSAQFGGSPSVVYTSSKAGTNELHGSLFWFLQNKVTNARTNGALAVPPLVYNQAGATLGGPVVIPGLYNGKNRTFFFFSAQVTRQRSGSNQQAIVPTEAQWAGDFSQYPQTIYNPFDVDTTNNTRRAFAGNRIPASLLSPFAQGYKKYVPLPNLGAVAFGQPNLSVFGSQRNDDTQYLTRVDQSLGTSGRLFFKYFWDNVGAYSYGLSTFAGFAQPLKGQTASVEYTQPIGGRIVNQLRVGFFRSETNYGAVPTTQDIAGSELGLKNISRNSAFFGLPNVGVTGVSVPGTAIFNLNRATTRLGVNENISFFTGRHTIDLGFTIQPSQYPQNNGIYPRGSLSYDGGFTRQAPGGAGGAGIADFVLGAFASAAGNPTGFAPILNTTYYGWFAQDQIKMSRRLTMTFGLRWDYWTPPVERYNRMVAFDQNQGKLVFVLKNPLNFQQDYSTLSGDLPRGVFKNWKKTNFSPRVSLAYLLTPKTTIRAAYGIYYTQGMANFQLFSSLGFGGPPFTNNTNVVNDPSLLTPTRLDTQIFPAPPIGEITPGTLFVTQDSYAPQSFVHQATFSVEHQLGERWLLSAGYNAFLGRHLMAPYNVNQAALYDPANPKSLEARRPYPFFSDILLQGNSANSSYNGAYLHVRRTMSKGLDLTASYTYSKSLDLFSSNSGGWDNQDARNTQLDRGRSDYDQTHAFTTGIVYELPFGKGKSFAQGGVGAAVLGDWQLSTIIQHRSGLPLSLSMPTSWPNVAATFTKARPNRICDGRLSDGTMDRYFDTNCFVAPPANQFGNAGRNVLTAPPTQSYDVSLARSFHLERVRLDFRAESYSVFNIQNWNTPNTSLVSPNYGKIFGKNNPRRFQFGLRAEF</sequence>
<keyword evidence="9" id="KW-0675">Receptor</keyword>
<name>A0A7S7NVW4_PALFE</name>
<gene>
    <name evidence="9" type="ORF">IRI77_09405</name>
</gene>
<reference evidence="9 10" key="1">
    <citation type="submission" date="2020-10" db="EMBL/GenBank/DDBJ databases">
        <title>Complete genome sequence of Paludibaculum fermentans P105T, a facultatively anaerobic acidobacterium capable of dissimilatory Fe(III) reduction.</title>
        <authorList>
            <person name="Dedysh S.N."/>
            <person name="Beletsky A.V."/>
            <person name="Kulichevskaya I.S."/>
            <person name="Mardanov A.V."/>
            <person name="Ravin N.V."/>
        </authorList>
    </citation>
    <scope>NUCLEOTIDE SEQUENCE [LARGE SCALE GENOMIC DNA]</scope>
    <source>
        <strain evidence="9 10">P105</strain>
    </source>
</reference>